<sequence length="204" mass="22927">MSKVSRQSEDTTSPTADSVLLGSYIVDMEVRVRVMLVPKWIPRQIVLTGQTLEILSGNKLKYAFNTAYCTTQILEPLENGPNFPFQLLEHEKVKVTLNAPTASARDEFISHLEKSLVEPGWQPQQKDTLESFISVATAINEKKATESKLNIPSSGVTIDQVQKHLREMKEVYDIVAAMSNVESLYEYLLMLDKDYTKGVQGNFA</sequence>
<evidence type="ECO:0000313" key="1">
    <source>
        <dbReference type="EMBL" id="OQR83983.1"/>
    </source>
</evidence>
<protein>
    <submittedName>
        <fullName evidence="1">Uncharacterized protein</fullName>
    </submittedName>
</protein>
<reference evidence="1 2" key="1">
    <citation type="journal article" date="2014" name="Genome Biol. Evol.">
        <title>The secreted proteins of Achlya hypogyna and Thraustotheca clavata identify the ancestral oomycete secretome and reveal gene acquisitions by horizontal gene transfer.</title>
        <authorList>
            <person name="Misner I."/>
            <person name="Blouin N."/>
            <person name="Leonard G."/>
            <person name="Richards T.A."/>
            <person name="Lane C.E."/>
        </authorList>
    </citation>
    <scope>NUCLEOTIDE SEQUENCE [LARGE SCALE GENOMIC DNA]</scope>
    <source>
        <strain evidence="1 2">ATCC 34112</strain>
    </source>
</reference>
<dbReference type="Proteomes" id="UP000243217">
    <property type="component" value="Unassembled WGS sequence"/>
</dbReference>
<dbReference type="OrthoDB" id="67709at2759"/>
<evidence type="ECO:0000313" key="2">
    <source>
        <dbReference type="Proteomes" id="UP000243217"/>
    </source>
</evidence>
<comment type="caution">
    <text evidence="1">The sequence shown here is derived from an EMBL/GenBank/DDBJ whole genome shotgun (WGS) entry which is preliminary data.</text>
</comment>
<dbReference type="STRING" id="74557.A0A1V9YE07"/>
<proteinExistence type="predicted"/>
<dbReference type="EMBL" id="JNBS01004175">
    <property type="protein sequence ID" value="OQR83983.1"/>
    <property type="molecule type" value="Genomic_DNA"/>
</dbReference>
<accession>A0A1V9YE07</accession>
<feature type="non-terminal residue" evidence="1">
    <location>
        <position position="204"/>
    </location>
</feature>
<keyword evidence="2" id="KW-1185">Reference proteome</keyword>
<organism evidence="1 2">
    <name type="scientific">Thraustotheca clavata</name>
    <dbReference type="NCBI Taxonomy" id="74557"/>
    <lineage>
        <taxon>Eukaryota</taxon>
        <taxon>Sar</taxon>
        <taxon>Stramenopiles</taxon>
        <taxon>Oomycota</taxon>
        <taxon>Saprolegniomycetes</taxon>
        <taxon>Saprolegniales</taxon>
        <taxon>Achlyaceae</taxon>
        <taxon>Thraustotheca</taxon>
    </lineage>
</organism>
<gene>
    <name evidence="1" type="ORF">THRCLA_10891</name>
</gene>
<name>A0A1V9YE07_9STRA</name>
<dbReference type="AlphaFoldDB" id="A0A1V9YE07"/>